<organism evidence="1 2">
    <name type="scientific">Geodermatophilus obscurus (strain ATCC 25078 / DSM 43160 / JCM 3152 / CCUG 61914 / KCC A-0152 / KCTC 9177 / NBRC 13315 / NRRL B-3577 / G-20)</name>
    <dbReference type="NCBI Taxonomy" id="526225"/>
    <lineage>
        <taxon>Bacteria</taxon>
        <taxon>Bacillati</taxon>
        <taxon>Actinomycetota</taxon>
        <taxon>Actinomycetes</taxon>
        <taxon>Geodermatophilales</taxon>
        <taxon>Geodermatophilaceae</taxon>
        <taxon>Geodermatophilus</taxon>
    </lineage>
</organism>
<evidence type="ECO:0000313" key="2">
    <source>
        <dbReference type="Proteomes" id="UP000001382"/>
    </source>
</evidence>
<reference evidence="2" key="2">
    <citation type="submission" date="2010-01" db="EMBL/GenBank/DDBJ databases">
        <title>The complete genome of Geodermatophilus obscurus DSM 43160.</title>
        <authorList>
            <consortium name="US DOE Joint Genome Institute (JGI-PGF)"/>
            <person name="Lucas S."/>
            <person name="Copeland A."/>
            <person name="Lapidus A."/>
            <person name="Glavina del Rio T."/>
            <person name="Dalin E."/>
            <person name="Tice H."/>
            <person name="Bruce D."/>
            <person name="Goodwin L."/>
            <person name="Pitluck S."/>
            <person name="Kyrpides N."/>
            <person name="Mavromatis K."/>
            <person name="Ivanova N."/>
            <person name="Munk A.C."/>
            <person name="Brettin T."/>
            <person name="Detter J.C."/>
            <person name="Han C."/>
            <person name="Larimer F."/>
            <person name="Land M."/>
            <person name="Hauser L."/>
            <person name="Markowitz V."/>
            <person name="Cheng J.-F."/>
            <person name="Hugenholtz P."/>
            <person name="Woyke T."/>
            <person name="Wu D."/>
            <person name="Jando M."/>
            <person name="Schneider S."/>
            <person name="Klenk H.-P."/>
            <person name="Eisen J.A."/>
        </authorList>
    </citation>
    <scope>NUCLEOTIDE SEQUENCE [LARGE SCALE GENOMIC DNA]</scope>
    <source>
        <strain evidence="2">ATCC 25078 / DSM 43160 / JCM 3152 / KCC A-0152 / KCTC 9177 / NBRC 13315 / NRRL B-3577 / G-20</strain>
    </source>
</reference>
<dbReference type="InterPro" id="IPR029068">
    <property type="entry name" value="Glyas_Bleomycin-R_OHBP_Dase"/>
</dbReference>
<evidence type="ECO:0008006" key="3">
    <source>
        <dbReference type="Google" id="ProtNLM"/>
    </source>
</evidence>
<keyword evidence="2" id="KW-1185">Reference proteome</keyword>
<sequence>MQLACVTTDLERAVSVFRDDQGVREFATFDSLQLPTVGSGQAAINWGLTYVGDLQLEIVQPVSGEVDVFRALLPERSDRFALRSHHIASQLDSTDEYDR</sequence>
<evidence type="ECO:0000313" key="1">
    <source>
        <dbReference type="EMBL" id="ADB73928.1"/>
    </source>
</evidence>
<accession>D2SAJ9</accession>
<reference evidence="1 2" key="1">
    <citation type="journal article" date="2010" name="Stand. Genomic Sci.">
        <title>Complete genome sequence of Geodermatophilus obscurus type strain (G-20).</title>
        <authorList>
            <person name="Ivanova N."/>
            <person name="Sikorski J."/>
            <person name="Jando M."/>
            <person name="Munk C."/>
            <person name="Lapidus A."/>
            <person name="Glavina Del Rio T."/>
            <person name="Copeland A."/>
            <person name="Tice H."/>
            <person name="Cheng J.-F."/>
            <person name="Lucas S."/>
            <person name="Chen F."/>
            <person name="Nolan M."/>
            <person name="Bruce D."/>
            <person name="Goodwin L."/>
            <person name="Pitluck S."/>
            <person name="Mavromatis K."/>
            <person name="Mikhailova N."/>
            <person name="Pati A."/>
            <person name="Chen A."/>
            <person name="Palaniappan K."/>
            <person name="Land M."/>
            <person name="Hauser L."/>
            <person name="Chang Y.-J."/>
            <person name="Jeffries C.D."/>
            <person name="Meincke L."/>
            <person name="Brettin T."/>
            <person name="Detter J.C."/>
            <person name="Detter J.C."/>
            <person name="Rohde M."/>
            <person name="Goeker M."/>
            <person name="Bristow J."/>
            <person name="Eisen J.A."/>
            <person name="Markowitz V."/>
            <person name="Hugenholtz P."/>
            <person name="Kyrpides N.C."/>
            <person name="Klenk H.-P."/>
        </authorList>
    </citation>
    <scope>NUCLEOTIDE SEQUENCE [LARGE SCALE GENOMIC DNA]</scope>
    <source>
        <strain evidence="2">ATCC 25078 / DSM 43160 / JCM 3152 / KCC A-0152 / KCTC 9177 / NBRC 13315 / NRRL B-3577 / G-20</strain>
    </source>
</reference>
<name>D2SAJ9_GEOOG</name>
<dbReference type="Gene3D" id="3.10.180.10">
    <property type="entry name" value="2,3-Dihydroxybiphenyl 1,2-Dioxygenase, domain 1"/>
    <property type="match status" value="1"/>
</dbReference>
<dbReference type="HOGENOM" id="CLU_2316286_0_0_11"/>
<dbReference type="OrthoDB" id="4578369at2"/>
<dbReference type="AlphaFoldDB" id="D2SAJ9"/>
<dbReference type="Proteomes" id="UP000001382">
    <property type="component" value="Chromosome"/>
</dbReference>
<proteinExistence type="predicted"/>
<dbReference type="STRING" id="526225.Gobs_1176"/>
<protein>
    <recommendedName>
        <fullName evidence="3">VOC family protein</fullName>
    </recommendedName>
</protein>
<gene>
    <name evidence="1" type="ordered locus">Gobs_1176</name>
</gene>
<dbReference type="KEGG" id="gob:Gobs_1176"/>
<dbReference type="EMBL" id="CP001867">
    <property type="protein sequence ID" value="ADB73928.1"/>
    <property type="molecule type" value="Genomic_DNA"/>
</dbReference>